<name>A0A552IT28_9CHRO</name>
<dbReference type="Proteomes" id="UP000319191">
    <property type="component" value="Unassembled WGS sequence"/>
</dbReference>
<organism evidence="3 4">
    <name type="scientific">Microcystis novacekii Mn_MB_F_20050700_S1D</name>
    <dbReference type="NCBI Taxonomy" id="2486266"/>
    <lineage>
        <taxon>Bacteria</taxon>
        <taxon>Bacillati</taxon>
        <taxon>Cyanobacteriota</taxon>
        <taxon>Cyanophyceae</taxon>
        <taxon>Oscillatoriophycideae</taxon>
        <taxon>Chroococcales</taxon>
        <taxon>Microcystaceae</taxon>
        <taxon>Microcystis</taxon>
    </lineage>
</organism>
<dbReference type="Pfam" id="PF00582">
    <property type="entry name" value="Usp"/>
    <property type="match status" value="1"/>
</dbReference>
<reference evidence="3 4" key="1">
    <citation type="submission" date="2019-01" db="EMBL/GenBank/DDBJ databases">
        <title>Coherence of Microcystis species and biogeography revealed through population genomics.</title>
        <authorList>
            <person name="Perez-Carrascal O.M."/>
            <person name="Terrat Y."/>
            <person name="Giani A."/>
            <person name="Fortin N."/>
            <person name="Tromas N."/>
            <person name="Shapiro B.J."/>
        </authorList>
    </citation>
    <scope>NUCLEOTIDE SEQUENCE [LARGE SCALE GENOMIC DNA]</scope>
    <source>
        <strain evidence="3">Mn_MB_F_20050700_S1D</strain>
    </source>
</reference>
<proteinExistence type="inferred from homology"/>
<dbReference type="PANTHER" id="PTHR46268:SF8">
    <property type="entry name" value="UNIVERSAL STRESS PROTEIN SLL1388"/>
    <property type="match status" value="1"/>
</dbReference>
<evidence type="ECO:0000313" key="3">
    <source>
        <dbReference type="EMBL" id="TRU86583.1"/>
    </source>
</evidence>
<feature type="domain" description="UspA" evidence="2">
    <location>
        <begin position="1"/>
        <end position="132"/>
    </location>
</feature>
<dbReference type="AlphaFoldDB" id="A0A552IT28"/>
<sequence>MFKNIVVALDCGESSHRVLHALNSLSLTANSCIILTHILGKEGDESPVDRPHPSREIIEDQLRCYQSQITTPSEIEVIFGDPAEEIIRLANIYLADLIVIGSRGLTGVQRVIEDSVSSLVVAEATCSVLVVKA</sequence>
<gene>
    <name evidence="3" type="ORF">EWV54_14095</name>
</gene>
<dbReference type="PRINTS" id="PR01438">
    <property type="entry name" value="UNVRSLSTRESS"/>
</dbReference>
<dbReference type="PANTHER" id="PTHR46268">
    <property type="entry name" value="STRESS RESPONSE PROTEIN NHAX"/>
    <property type="match status" value="1"/>
</dbReference>
<dbReference type="EMBL" id="SFAV01000187">
    <property type="protein sequence ID" value="TRU86583.1"/>
    <property type="molecule type" value="Genomic_DNA"/>
</dbReference>
<dbReference type="InterPro" id="IPR006016">
    <property type="entry name" value="UspA"/>
</dbReference>
<evidence type="ECO:0000256" key="1">
    <source>
        <dbReference type="ARBA" id="ARBA00008791"/>
    </source>
</evidence>
<dbReference type="InterPro" id="IPR006015">
    <property type="entry name" value="Universal_stress_UspA"/>
</dbReference>
<comment type="caution">
    <text evidence="3">The sequence shown here is derived from an EMBL/GenBank/DDBJ whole genome shotgun (WGS) entry which is preliminary data.</text>
</comment>
<comment type="similarity">
    <text evidence="1">Belongs to the universal stress protein A family.</text>
</comment>
<protein>
    <submittedName>
        <fullName evidence="3">Universal stress protein</fullName>
    </submittedName>
</protein>
<dbReference type="Gene3D" id="3.40.50.620">
    <property type="entry name" value="HUPs"/>
    <property type="match status" value="1"/>
</dbReference>
<evidence type="ECO:0000313" key="4">
    <source>
        <dbReference type="Proteomes" id="UP000319191"/>
    </source>
</evidence>
<accession>A0A552IT28</accession>
<dbReference type="InterPro" id="IPR014729">
    <property type="entry name" value="Rossmann-like_a/b/a_fold"/>
</dbReference>
<dbReference type="SUPFAM" id="SSF52402">
    <property type="entry name" value="Adenine nucleotide alpha hydrolases-like"/>
    <property type="match status" value="1"/>
</dbReference>
<evidence type="ECO:0000259" key="2">
    <source>
        <dbReference type="Pfam" id="PF00582"/>
    </source>
</evidence>
<dbReference type="CDD" id="cd23659">
    <property type="entry name" value="USP_At3g01520-like"/>
    <property type="match status" value="1"/>
</dbReference>